<reference evidence="10" key="1">
    <citation type="submission" date="2018-09" db="EMBL/GenBank/DDBJ databases">
        <authorList>
            <person name="Livingstone P.G."/>
            <person name="Whitworth D.E."/>
        </authorList>
    </citation>
    <scope>NUCLEOTIDE SEQUENCE [LARGE SCALE GENOMIC DNA]</scope>
    <source>
        <strain evidence="10">CA054A</strain>
    </source>
</reference>
<dbReference type="GO" id="GO:0055085">
    <property type="term" value="P:transmembrane transport"/>
    <property type="evidence" value="ECO:0007669"/>
    <property type="project" value="InterPro"/>
</dbReference>
<dbReference type="Pfam" id="PF00528">
    <property type="entry name" value="BPD_transp_1"/>
    <property type="match status" value="1"/>
</dbReference>
<dbReference type="PANTHER" id="PTHR43386:SF1">
    <property type="entry name" value="D,D-DIPEPTIDE TRANSPORT SYSTEM PERMEASE PROTEIN DDPC-RELATED"/>
    <property type="match status" value="1"/>
</dbReference>
<keyword evidence="4 7" id="KW-0812">Transmembrane</keyword>
<keyword evidence="10" id="KW-1185">Reference proteome</keyword>
<keyword evidence="2 7" id="KW-0813">Transport</keyword>
<comment type="caution">
    <text evidence="9">The sequence shown here is derived from an EMBL/GenBank/DDBJ whole genome shotgun (WGS) entry which is preliminary data.</text>
</comment>
<dbReference type="EMBL" id="RAVZ01000258">
    <property type="protein sequence ID" value="RKG78695.1"/>
    <property type="molecule type" value="Genomic_DNA"/>
</dbReference>
<organism evidence="9 10">
    <name type="scientific">Corallococcus terminator</name>
    <dbReference type="NCBI Taxonomy" id="2316733"/>
    <lineage>
        <taxon>Bacteria</taxon>
        <taxon>Pseudomonadati</taxon>
        <taxon>Myxococcota</taxon>
        <taxon>Myxococcia</taxon>
        <taxon>Myxococcales</taxon>
        <taxon>Cystobacterineae</taxon>
        <taxon>Myxococcaceae</taxon>
        <taxon>Corallococcus</taxon>
    </lineage>
</organism>
<proteinExistence type="inferred from homology"/>
<feature type="transmembrane region" description="Helical" evidence="7">
    <location>
        <begin position="113"/>
        <end position="133"/>
    </location>
</feature>
<evidence type="ECO:0000256" key="2">
    <source>
        <dbReference type="ARBA" id="ARBA00022448"/>
    </source>
</evidence>
<dbReference type="InterPro" id="IPR000515">
    <property type="entry name" value="MetI-like"/>
</dbReference>
<dbReference type="InterPro" id="IPR035906">
    <property type="entry name" value="MetI-like_sf"/>
</dbReference>
<name>A0A3A8I6C8_9BACT</name>
<comment type="similarity">
    <text evidence="7">Belongs to the binding-protein-dependent transport system permease family.</text>
</comment>
<evidence type="ECO:0000256" key="1">
    <source>
        <dbReference type="ARBA" id="ARBA00004651"/>
    </source>
</evidence>
<evidence type="ECO:0000313" key="9">
    <source>
        <dbReference type="EMBL" id="RKG78695.1"/>
    </source>
</evidence>
<evidence type="ECO:0000256" key="4">
    <source>
        <dbReference type="ARBA" id="ARBA00022692"/>
    </source>
</evidence>
<dbReference type="InterPro" id="IPR025966">
    <property type="entry name" value="OppC_N"/>
</dbReference>
<keyword evidence="3" id="KW-1003">Cell membrane</keyword>
<dbReference type="Gene3D" id="1.10.3720.10">
    <property type="entry name" value="MetI-like"/>
    <property type="match status" value="1"/>
</dbReference>
<feature type="transmembrane region" description="Helical" evidence="7">
    <location>
        <begin position="80"/>
        <end position="101"/>
    </location>
</feature>
<evidence type="ECO:0000313" key="10">
    <source>
        <dbReference type="Proteomes" id="UP000268094"/>
    </source>
</evidence>
<evidence type="ECO:0000256" key="5">
    <source>
        <dbReference type="ARBA" id="ARBA00022989"/>
    </source>
</evidence>
<feature type="domain" description="ABC transmembrane type-1" evidence="8">
    <location>
        <begin position="74"/>
        <end position="263"/>
    </location>
</feature>
<protein>
    <submittedName>
        <fullName evidence="9">ABC transporter permease</fullName>
    </submittedName>
</protein>
<dbReference type="Pfam" id="PF12911">
    <property type="entry name" value="OppC_N"/>
    <property type="match status" value="1"/>
</dbReference>
<keyword evidence="6 7" id="KW-0472">Membrane</keyword>
<dbReference type="RefSeq" id="WP_120543963.1">
    <property type="nucleotide sequence ID" value="NZ_RAVZ01000258.1"/>
</dbReference>
<dbReference type="GO" id="GO:0005886">
    <property type="term" value="C:plasma membrane"/>
    <property type="evidence" value="ECO:0007669"/>
    <property type="project" value="UniProtKB-SubCell"/>
</dbReference>
<evidence type="ECO:0000256" key="7">
    <source>
        <dbReference type="RuleBase" id="RU363032"/>
    </source>
</evidence>
<comment type="subcellular location">
    <subcellularLocation>
        <location evidence="1 7">Cell membrane</location>
        <topology evidence="1 7">Multi-pass membrane protein</topology>
    </subcellularLocation>
</comment>
<evidence type="ECO:0000256" key="3">
    <source>
        <dbReference type="ARBA" id="ARBA00022475"/>
    </source>
</evidence>
<dbReference type="PANTHER" id="PTHR43386">
    <property type="entry name" value="OLIGOPEPTIDE TRANSPORT SYSTEM PERMEASE PROTEIN APPC"/>
    <property type="match status" value="1"/>
</dbReference>
<gene>
    <name evidence="9" type="ORF">D7V88_29565</name>
</gene>
<accession>A0A3A8I6C8</accession>
<evidence type="ECO:0000256" key="6">
    <source>
        <dbReference type="ARBA" id="ARBA00023136"/>
    </source>
</evidence>
<feature type="transmembrane region" description="Helical" evidence="7">
    <location>
        <begin position="12"/>
        <end position="34"/>
    </location>
</feature>
<keyword evidence="5 7" id="KW-1133">Transmembrane helix</keyword>
<dbReference type="Proteomes" id="UP000268094">
    <property type="component" value="Unassembled WGS sequence"/>
</dbReference>
<feature type="transmembrane region" description="Helical" evidence="7">
    <location>
        <begin position="240"/>
        <end position="263"/>
    </location>
</feature>
<dbReference type="SUPFAM" id="SSF161098">
    <property type="entry name" value="MetI-like"/>
    <property type="match status" value="1"/>
</dbReference>
<dbReference type="OrthoDB" id="9783218at2"/>
<dbReference type="InterPro" id="IPR050366">
    <property type="entry name" value="BP-dependent_transpt_permease"/>
</dbReference>
<evidence type="ECO:0000259" key="8">
    <source>
        <dbReference type="PROSITE" id="PS50928"/>
    </source>
</evidence>
<sequence length="277" mass="28988">MSGARRFRLQSWGARFGLAVACLWVFTALFAPWLSPHPPDAIDLTRELARPGPGHLLGTGENGIDVLTHVLHGARVSLEVSFFAVLLSGVLGITLGGIAGYAGGLVDEGLMRLVDVLLAFPGILLALFITSVLGPSLTNVVFALSFTGWTGYARLTRGQVLTLRERDYVQAARALGSGPGRILVRHLLPNAAGPLLVQATFALPGAIVAEASLSFLGLGVPPGTPSWGALVDQGTQYLLVAPHVALFPGIALAVTVLGFNLLGDALRDAMDPRHQGP</sequence>
<dbReference type="CDD" id="cd06261">
    <property type="entry name" value="TM_PBP2"/>
    <property type="match status" value="1"/>
</dbReference>
<dbReference type="PROSITE" id="PS50928">
    <property type="entry name" value="ABC_TM1"/>
    <property type="match status" value="1"/>
</dbReference>
<dbReference type="AlphaFoldDB" id="A0A3A8I6C8"/>